<dbReference type="Proteomes" id="UP000033699">
    <property type="component" value="Unassembled WGS sequence"/>
</dbReference>
<proteinExistence type="predicted"/>
<evidence type="ECO:0000259" key="3">
    <source>
        <dbReference type="Pfam" id="PF08990"/>
    </source>
</evidence>
<feature type="non-terminal residue" evidence="4">
    <location>
        <position position="63"/>
    </location>
</feature>
<dbReference type="Gene3D" id="6.10.40.10">
    <property type="match status" value="1"/>
</dbReference>
<dbReference type="InterPro" id="IPR015083">
    <property type="entry name" value="NorB/c/GfsB-D-like_docking"/>
</dbReference>
<dbReference type="RefSeq" id="WP_045705869.1">
    <property type="nucleotide sequence ID" value="NZ_JZKH01000233.1"/>
</dbReference>
<keyword evidence="1" id="KW-0511">Multifunctional enzyme</keyword>
<name>A0A0F2T7T5_STRR3</name>
<evidence type="ECO:0000313" key="4">
    <source>
        <dbReference type="EMBL" id="KJS57797.1"/>
    </source>
</evidence>
<reference evidence="4 5" key="1">
    <citation type="submission" date="2015-02" db="EMBL/GenBank/DDBJ databases">
        <authorList>
            <person name="Ju K.-S."/>
            <person name="Doroghazi J.R."/>
            <person name="Metcalf W."/>
        </authorList>
    </citation>
    <scope>NUCLEOTIDE SEQUENCE [LARGE SCALE GENOMIC DNA]</scope>
    <source>
        <strain evidence="4 5">ATCC 31215</strain>
    </source>
</reference>
<feature type="compositionally biased region" description="Polar residues" evidence="2">
    <location>
        <begin position="11"/>
        <end position="30"/>
    </location>
</feature>
<accession>A0A0F2T7T5</accession>
<dbReference type="SUPFAM" id="SSF101173">
    <property type="entry name" value="Docking domain B of the erythromycin polyketide synthase (DEBS)"/>
    <property type="match status" value="1"/>
</dbReference>
<dbReference type="InterPro" id="IPR036299">
    <property type="entry name" value="Polyketide_synth_docking_sf"/>
</dbReference>
<feature type="region of interest" description="Disordered" evidence="2">
    <location>
        <begin position="1"/>
        <end position="35"/>
    </location>
</feature>
<evidence type="ECO:0000313" key="5">
    <source>
        <dbReference type="Proteomes" id="UP000033699"/>
    </source>
</evidence>
<dbReference type="AlphaFoldDB" id="A0A0F2T7T5"/>
<evidence type="ECO:0000256" key="1">
    <source>
        <dbReference type="ARBA" id="ARBA00023268"/>
    </source>
</evidence>
<organism evidence="4 5">
    <name type="scientific">Streptomyces rubellomurinus (strain ATCC 31215)</name>
    <dbReference type="NCBI Taxonomy" id="359131"/>
    <lineage>
        <taxon>Bacteria</taxon>
        <taxon>Bacillati</taxon>
        <taxon>Actinomycetota</taxon>
        <taxon>Actinomycetes</taxon>
        <taxon>Kitasatosporales</taxon>
        <taxon>Streptomycetaceae</taxon>
        <taxon>Streptomyces</taxon>
    </lineage>
</organism>
<keyword evidence="5" id="KW-1185">Reference proteome</keyword>
<dbReference type="EMBL" id="JZKH01000233">
    <property type="protein sequence ID" value="KJS57797.1"/>
    <property type="molecule type" value="Genomic_DNA"/>
</dbReference>
<dbReference type="Pfam" id="PF08990">
    <property type="entry name" value="Docking"/>
    <property type="match status" value="1"/>
</dbReference>
<feature type="domain" description="Polyketide synthase NorB/C/GfsB-E-like docking" evidence="3">
    <location>
        <begin position="30"/>
        <end position="58"/>
    </location>
</feature>
<dbReference type="GO" id="GO:0016740">
    <property type="term" value="F:transferase activity"/>
    <property type="evidence" value="ECO:0007669"/>
    <property type="project" value="InterPro"/>
</dbReference>
<sequence length="63" mass="7124">MTGKNDDRRSGTMNGQTSGRTSGQPSGSQTDEQKLRTYLKRVTNELRTANRRVRDLEDRAVEP</sequence>
<gene>
    <name evidence="4" type="ORF">VM95_37480</name>
</gene>
<feature type="compositionally biased region" description="Basic and acidic residues" evidence="2">
    <location>
        <begin position="1"/>
        <end position="10"/>
    </location>
</feature>
<evidence type="ECO:0000256" key="2">
    <source>
        <dbReference type="SAM" id="MobiDB-lite"/>
    </source>
</evidence>
<dbReference type="OrthoDB" id="4571618at2"/>
<comment type="caution">
    <text evidence="4">The sequence shown here is derived from an EMBL/GenBank/DDBJ whole genome shotgun (WGS) entry which is preliminary data.</text>
</comment>
<protein>
    <recommendedName>
        <fullName evidence="3">Polyketide synthase NorB/C/GfsB-E-like docking domain-containing protein</fullName>
    </recommendedName>
</protein>